<reference evidence="1 2" key="1">
    <citation type="submission" date="2024-10" db="EMBL/GenBank/DDBJ databases">
        <authorList>
            <person name="Ratan Roy A."/>
            <person name="Morales Sandoval P.H."/>
            <person name="De Los Santos Villalobos S."/>
            <person name="Chakraborty S."/>
            <person name="Mukherjee J."/>
        </authorList>
    </citation>
    <scope>NUCLEOTIDE SEQUENCE [LARGE SCALE GENOMIC DNA]</scope>
    <source>
        <strain evidence="1 2">S1</strain>
    </source>
</reference>
<dbReference type="EMBL" id="JBHZOL010000008">
    <property type="protein sequence ID" value="MFE4104903.1"/>
    <property type="molecule type" value="Genomic_DNA"/>
</dbReference>
<comment type="caution">
    <text evidence="1">The sequence shown here is derived from an EMBL/GenBank/DDBJ whole genome shotgun (WGS) entry which is preliminary data.</text>
</comment>
<evidence type="ECO:0000313" key="1">
    <source>
        <dbReference type="EMBL" id="MFE4104903.1"/>
    </source>
</evidence>
<dbReference type="Gene3D" id="1.25.10.10">
    <property type="entry name" value="Leucine-rich Repeat Variant"/>
    <property type="match status" value="1"/>
</dbReference>
<sequence length="231" mass="24555">MTKYILVGGARSMKAERSVSLRQRLCELPLGVVGQPLTWPQYVAFLGVPQVDTLIALALEVGLCLETSPVANVPIHAWRALGQMGTCSAIAPLISLLSFPAIAAIHQELPYVFAYLGPAALPALANVLSDARQPLSGRLTACQALVLLGQSSFAATHDCIAVLKTQLAKSLIHPPQLNAVLVEALIGLAAIEAIPVVACAFSNGRIDTSLTSDWLTVQRRLGLISYAQWQN</sequence>
<proteinExistence type="predicted"/>
<name>A0ABW6I9R8_9CYAN</name>
<protein>
    <submittedName>
        <fullName evidence="1">Uncharacterized protein</fullName>
    </submittedName>
</protein>
<organism evidence="1 2">
    <name type="scientific">Almyronema epifaneia S1</name>
    <dbReference type="NCBI Taxonomy" id="2991925"/>
    <lineage>
        <taxon>Bacteria</taxon>
        <taxon>Bacillati</taxon>
        <taxon>Cyanobacteriota</taxon>
        <taxon>Cyanophyceae</taxon>
        <taxon>Nodosilineales</taxon>
        <taxon>Nodosilineaceae</taxon>
        <taxon>Almyronema</taxon>
        <taxon>Almyronema epifaneia</taxon>
    </lineage>
</organism>
<accession>A0ABW6I9R8</accession>
<gene>
    <name evidence="1" type="ORF">ACFVKH_01350</name>
</gene>
<dbReference type="InterPro" id="IPR011989">
    <property type="entry name" value="ARM-like"/>
</dbReference>
<evidence type="ECO:0000313" key="2">
    <source>
        <dbReference type="Proteomes" id="UP001600165"/>
    </source>
</evidence>
<dbReference type="Proteomes" id="UP001600165">
    <property type="component" value="Unassembled WGS sequence"/>
</dbReference>
<dbReference type="RefSeq" id="WP_377960630.1">
    <property type="nucleotide sequence ID" value="NZ_JBHZOL010000008.1"/>
</dbReference>
<keyword evidence="2" id="KW-1185">Reference proteome</keyword>